<evidence type="ECO:0000256" key="1">
    <source>
        <dbReference type="SAM" id="Phobius"/>
    </source>
</evidence>
<protein>
    <submittedName>
        <fullName evidence="2">DUF4233 domain-containing protein</fullName>
    </submittedName>
</protein>
<dbReference type="OrthoDB" id="3267755at2"/>
<organism evidence="2 3">
    <name type="scientific">Mycetocola lacteus</name>
    <dbReference type="NCBI Taxonomy" id="76637"/>
    <lineage>
        <taxon>Bacteria</taxon>
        <taxon>Bacillati</taxon>
        <taxon>Actinomycetota</taxon>
        <taxon>Actinomycetes</taxon>
        <taxon>Micrococcales</taxon>
        <taxon>Microbacteriaceae</taxon>
        <taxon>Mycetocola</taxon>
    </lineage>
</organism>
<keyword evidence="1" id="KW-0812">Transmembrane</keyword>
<evidence type="ECO:0000313" key="2">
    <source>
        <dbReference type="EMBL" id="RLP82309.1"/>
    </source>
</evidence>
<dbReference type="AlphaFoldDB" id="A0A3L7APA7"/>
<feature type="transmembrane region" description="Helical" evidence="1">
    <location>
        <begin position="45"/>
        <end position="65"/>
    </location>
</feature>
<dbReference type="Pfam" id="PF14017">
    <property type="entry name" value="DUF4233"/>
    <property type="match status" value="1"/>
</dbReference>
<feature type="transmembrane region" description="Helical" evidence="1">
    <location>
        <begin position="72"/>
        <end position="105"/>
    </location>
</feature>
<dbReference type="Proteomes" id="UP000269438">
    <property type="component" value="Unassembled WGS sequence"/>
</dbReference>
<keyword evidence="3" id="KW-1185">Reference proteome</keyword>
<accession>A0A3L7APA7</accession>
<gene>
    <name evidence="2" type="ORF">D9V34_11000</name>
</gene>
<keyword evidence="1" id="KW-1133">Transmembrane helix</keyword>
<reference evidence="2 3" key="1">
    <citation type="submission" date="2018-10" db="EMBL/GenBank/DDBJ databases">
        <authorList>
            <person name="Li J."/>
        </authorList>
    </citation>
    <scope>NUCLEOTIDE SEQUENCE [LARGE SCALE GENOMIC DNA]</scope>
    <source>
        <strain evidence="2 3">JCM 11654</strain>
    </source>
</reference>
<evidence type="ECO:0000313" key="3">
    <source>
        <dbReference type="Proteomes" id="UP000269438"/>
    </source>
</evidence>
<dbReference type="EMBL" id="RCUY01000009">
    <property type="protein sequence ID" value="RLP82309.1"/>
    <property type="molecule type" value="Genomic_DNA"/>
</dbReference>
<comment type="caution">
    <text evidence="2">The sequence shown here is derived from an EMBL/GenBank/DDBJ whole genome shotgun (WGS) entry which is preliminary data.</text>
</comment>
<proteinExistence type="predicted"/>
<feature type="transmembrane region" description="Helical" evidence="1">
    <location>
        <begin position="14"/>
        <end position="39"/>
    </location>
</feature>
<dbReference type="InterPro" id="IPR025327">
    <property type="entry name" value="DUF4233"/>
</dbReference>
<name>A0A3L7APA7_9MICO</name>
<dbReference type="RefSeq" id="WP_051701821.1">
    <property type="nucleotide sequence ID" value="NZ_RCUY01000009.1"/>
</dbReference>
<keyword evidence="1" id="KW-0472">Membrane</keyword>
<sequence length="128" mass="13750">MAGRVRRQRGVKEMLLSIILGFELIIIGLASLTVFGLKAAPGEPWYALVGGGVVIVIMLVALATLKSPLGEILGWVVQACLVAAGFLVGEIWVAAALFLALWIYGVYKGTQLDERNAAFRRHQEATGE</sequence>